<dbReference type="EMBL" id="ML122281">
    <property type="protein sequence ID" value="RPD57470.1"/>
    <property type="molecule type" value="Genomic_DNA"/>
</dbReference>
<sequence>MHPLAHASARPRFHPHLPVLAHAYRPTVDVDDDDRGSPTAPARLGSLPNTGLGALCSTVPSFVSEPARLLARQRTYLPARSRISRFLHINCVEEAMFSLCRLPIATCRWPRSPNAILSLGEQAVTVVVTGTVVYIESNPCYGSPMPGFQRLRLELARNSDYEFYRAIMHWWTDIERRSGMYFEAWSVDEAPQHPPIVPEIYLSLEAIGHNSQRITFADLRGHDVVRMEAAICRGVGSRVYFHMKRVDVLQRRPA</sequence>
<proteinExistence type="predicted"/>
<evidence type="ECO:0000313" key="2">
    <source>
        <dbReference type="Proteomes" id="UP000313359"/>
    </source>
</evidence>
<gene>
    <name evidence="1" type="ORF">L227DRAFT_655596</name>
</gene>
<dbReference type="AlphaFoldDB" id="A0A5C2S1X9"/>
<organism evidence="1 2">
    <name type="scientific">Lentinus tigrinus ALCF2SS1-6</name>
    <dbReference type="NCBI Taxonomy" id="1328759"/>
    <lineage>
        <taxon>Eukaryota</taxon>
        <taxon>Fungi</taxon>
        <taxon>Dikarya</taxon>
        <taxon>Basidiomycota</taxon>
        <taxon>Agaricomycotina</taxon>
        <taxon>Agaricomycetes</taxon>
        <taxon>Polyporales</taxon>
        <taxon>Polyporaceae</taxon>
        <taxon>Lentinus</taxon>
    </lineage>
</organism>
<dbReference type="Proteomes" id="UP000313359">
    <property type="component" value="Unassembled WGS sequence"/>
</dbReference>
<keyword evidence="2" id="KW-1185">Reference proteome</keyword>
<protein>
    <submittedName>
        <fullName evidence="1">Uncharacterized protein</fullName>
    </submittedName>
</protein>
<name>A0A5C2S1X9_9APHY</name>
<evidence type="ECO:0000313" key="1">
    <source>
        <dbReference type="EMBL" id="RPD57470.1"/>
    </source>
</evidence>
<accession>A0A5C2S1X9</accession>
<reference evidence="1" key="1">
    <citation type="journal article" date="2018" name="Genome Biol. Evol.">
        <title>Genomics and development of Lentinus tigrinus, a white-rot wood-decaying mushroom with dimorphic fruiting bodies.</title>
        <authorList>
            <person name="Wu B."/>
            <person name="Xu Z."/>
            <person name="Knudson A."/>
            <person name="Carlson A."/>
            <person name="Chen N."/>
            <person name="Kovaka S."/>
            <person name="LaButti K."/>
            <person name="Lipzen A."/>
            <person name="Pennachio C."/>
            <person name="Riley R."/>
            <person name="Schakwitz W."/>
            <person name="Umezawa K."/>
            <person name="Ohm R.A."/>
            <person name="Grigoriev I.V."/>
            <person name="Nagy L.G."/>
            <person name="Gibbons J."/>
            <person name="Hibbett D."/>
        </authorList>
    </citation>
    <scope>NUCLEOTIDE SEQUENCE [LARGE SCALE GENOMIC DNA]</scope>
    <source>
        <strain evidence="1">ALCF2SS1-6</strain>
    </source>
</reference>